<dbReference type="AlphaFoldDB" id="A0A511AXT3"/>
<organism evidence="6 7">
    <name type="scientific">Gluconobacter wancherniae NBRC 103581</name>
    <dbReference type="NCBI Taxonomy" id="656744"/>
    <lineage>
        <taxon>Bacteria</taxon>
        <taxon>Pseudomonadati</taxon>
        <taxon>Pseudomonadota</taxon>
        <taxon>Alphaproteobacteria</taxon>
        <taxon>Acetobacterales</taxon>
        <taxon>Acetobacteraceae</taxon>
        <taxon>Gluconobacter</taxon>
    </lineage>
</organism>
<evidence type="ECO:0000313" key="6">
    <source>
        <dbReference type="EMBL" id="GEK93020.1"/>
    </source>
</evidence>
<keyword evidence="4" id="KW-0804">Transcription</keyword>
<dbReference type="PANTHER" id="PTHR30118">
    <property type="entry name" value="HTH-TYPE TRANSCRIPTIONAL REGULATOR LEUO-RELATED"/>
    <property type="match status" value="1"/>
</dbReference>
<reference evidence="6 7" key="1">
    <citation type="submission" date="2019-07" db="EMBL/GenBank/DDBJ databases">
        <title>Whole genome shotgun sequence of Gluconobacter wancherniae NBRC 103581.</title>
        <authorList>
            <person name="Hosoyama A."/>
            <person name="Uohara A."/>
            <person name="Ohji S."/>
            <person name="Ichikawa N."/>
        </authorList>
    </citation>
    <scope>NUCLEOTIDE SEQUENCE [LARGE SCALE GENOMIC DNA]</scope>
    <source>
        <strain evidence="6 7">NBRC 103581</strain>
    </source>
</reference>
<protein>
    <submittedName>
        <fullName evidence="6">LysR family transcriptional regulator</fullName>
    </submittedName>
</protein>
<keyword evidence="3" id="KW-0238">DNA-binding</keyword>
<dbReference type="EMBL" id="BJUZ01000001">
    <property type="protein sequence ID" value="GEK93020.1"/>
    <property type="molecule type" value="Genomic_DNA"/>
</dbReference>
<evidence type="ECO:0000256" key="4">
    <source>
        <dbReference type="ARBA" id="ARBA00023163"/>
    </source>
</evidence>
<keyword evidence="7" id="KW-1185">Reference proteome</keyword>
<dbReference type="InterPro" id="IPR005119">
    <property type="entry name" value="LysR_subst-bd"/>
</dbReference>
<dbReference type="Proteomes" id="UP000321230">
    <property type="component" value="Unassembled WGS sequence"/>
</dbReference>
<dbReference type="Gene3D" id="3.40.190.10">
    <property type="entry name" value="Periplasmic binding protein-like II"/>
    <property type="match status" value="2"/>
</dbReference>
<evidence type="ECO:0000256" key="2">
    <source>
        <dbReference type="ARBA" id="ARBA00023015"/>
    </source>
</evidence>
<gene>
    <name evidence="6" type="primary">ttgS</name>
    <name evidence="6" type="ORF">GWA01_07900</name>
</gene>
<evidence type="ECO:0000313" key="7">
    <source>
        <dbReference type="Proteomes" id="UP000321230"/>
    </source>
</evidence>
<dbReference type="Pfam" id="PF00126">
    <property type="entry name" value="HTH_1"/>
    <property type="match status" value="1"/>
</dbReference>
<dbReference type="InterPro" id="IPR036388">
    <property type="entry name" value="WH-like_DNA-bd_sf"/>
</dbReference>
<evidence type="ECO:0000256" key="1">
    <source>
        <dbReference type="ARBA" id="ARBA00009437"/>
    </source>
</evidence>
<comment type="caution">
    <text evidence="6">The sequence shown here is derived from an EMBL/GenBank/DDBJ whole genome shotgun (WGS) entry which is preliminary data.</text>
</comment>
<feature type="domain" description="HTH lysR-type" evidence="5">
    <location>
        <begin position="12"/>
        <end position="69"/>
    </location>
</feature>
<dbReference type="InterPro" id="IPR000847">
    <property type="entry name" value="LysR_HTH_N"/>
</dbReference>
<dbReference type="GO" id="GO:0003677">
    <property type="term" value="F:DNA binding"/>
    <property type="evidence" value="ECO:0007669"/>
    <property type="project" value="UniProtKB-KW"/>
</dbReference>
<dbReference type="SUPFAM" id="SSF46785">
    <property type="entry name" value="Winged helix' DNA-binding domain"/>
    <property type="match status" value="1"/>
</dbReference>
<dbReference type="RefSeq" id="WP_146794219.1">
    <property type="nucleotide sequence ID" value="NZ_BARC01000004.1"/>
</dbReference>
<dbReference type="SUPFAM" id="SSF53850">
    <property type="entry name" value="Periplasmic binding protein-like II"/>
    <property type="match status" value="1"/>
</dbReference>
<keyword evidence="2" id="KW-0805">Transcription regulation</keyword>
<dbReference type="PRINTS" id="PR00039">
    <property type="entry name" value="HTHLYSR"/>
</dbReference>
<comment type="similarity">
    <text evidence="1">Belongs to the LysR transcriptional regulatory family.</text>
</comment>
<dbReference type="PANTHER" id="PTHR30118:SF15">
    <property type="entry name" value="TRANSCRIPTIONAL REGULATORY PROTEIN"/>
    <property type="match status" value="1"/>
</dbReference>
<sequence>MKPIDHFNLKSFDLNLLIAFDVLVSERSVTKAARRLRIQQPAMSHALATLRMLLGDEVLVRTGTVMQPTAKASAMASHVGELLRQAQNILMSEEQFDPATEQRIFRFGFSSELEVFLMPKLAAYLQQNAPGIRLLSRGSPRSEVYTLLDTGALDIAVGCFDFGLERYCGVSLYQQSLACCFNPKLIDPDAPITVERYLALPHVLMTLKDDIQGCLSEALMQIGQELNVVLAASDFLTALAAAAAAPVLATIPSRIAQQHAADFGLVVRPVPLDLRIPAVSMIWSARSDRDPAAMWLRDVVVSVLENTARLELLIGIEN</sequence>
<dbReference type="PROSITE" id="PS50931">
    <property type="entry name" value="HTH_LYSR"/>
    <property type="match status" value="1"/>
</dbReference>
<dbReference type="InterPro" id="IPR050389">
    <property type="entry name" value="LysR-type_TF"/>
</dbReference>
<accession>A0A511AXT3</accession>
<dbReference type="Pfam" id="PF03466">
    <property type="entry name" value="LysR_substrate"/>
    <property type="match status" value="1"/>
</dbReference>
<dbReference type="GO" id="GO:0003700">
    <property type="term" value="F:DNA-binding transcription factor activity"/>
    <property type="evidence" value="ECO:0007669"/>
    <property type="project" value="InterPro"/>
</dbReference>
<evidence type="ECO:0000259" key="5">
    <source>
        <dbReference type="PROSITE" id="PS50931"/>
    </source>
</evidence>
<name>A0A511AXT3_9PROT</name>
<proteinExistence type="inferred from homology"/>
<dbReference type="Gene3D" id="1.10.10.10">
    <property type="entry name" value="Winged helix-like DNA-binding domain superfamily/Winged helix DNA-binding domain"/>
    <property type="match status" value="1"/>
</dbReference>
<evidence type="ECO:0000256" key="3">
    <source>
        <dbReference type="ARBA" id="ARBA00023125"/>
    </source>
</evidence>
<dbReference type="OrthoDB" id="9774011at2"/>
<dbReference type="InterPro" id="IPR036390">
    <property type="entry name" value="WH_DNA-bd_sf"/>
</dbReference>